<protein>
    <submittedName>
        <fullName evidence="2">Uncharacterized protein</fullName>
    </submittedName>
</protein>
<gene>
    <name evidence="2" type="ORF">ACFFSY_28605</name>
</gene>
<keyword evidence="3" id="KW-1185">Reference proteome</keyword>
<organism evidence="2 3">
    <name type="scientific">Paenibacillus aurantiacus</name>
    <dbReference type="NCBI Taxonomy" id="1936118"/>
    <lineage>
        <taxon>Bacteria</taxon>
        <taxon>Bacillati</taxon>
        <taxon>Bacillota</taxon>
        <taxon>Bacilli</taxon>
        <taxon>Bacillales</taxon>
        <taxon>Paenibacillaceae</taxon>
        <taxon>Paenibacillus</taxon>
    </lineage>
</organism>
<comment type="caution">
    <text evidence="2">The sequence shown here is derived from an EMBL/GenBank/DDBJ whole genome shotgun (WGS) entry which is preliminary data.</text>
</comment>
<evidence type="ECO:0000313" key="3">
    <source>
        <dbReference type="Proteomes" id="UP001589747"/>
    </source>
</evidence>
<accession>A0ABV5KZC5</accession>
<dbReference type="RefSeq" id="WP_377500629.1">
    <property type="nucleotide sequence ID" value="NZ_JBHMDO010000047.1"/>
</dbReference>
<dbReference type="EMBL" id="JBHMDO010000047">
    <property type="protein sequence ID" value="MFB9329921.1"/>
    <property type="molecule type" value="Genomic_DNA"/>
</dbReference>
<feature type="compositionally biased region" description="Basic and acidic residues" evidence="1">
    <location>
        <begin position="1"/>
        <end position="11"/>
    </location>
</feature>
<reference evidence="2 3" key="1">
    <citation type="submission" date="2024-09" db="EMBL/GenBank/DDBJ databases">
        <authorList>
            <person name="Sun Q."/>
            <person name="Mori K."/>
        </authorList>
    </citation>
    <scope>NUCLEOTIDE SEQUENCE [LARGE SCALE GENOMIC DNA]</scope>
    <source>
        <strain evidence="2 3">TISTR 2452</strain>
    </source>
</reference>
<dbReference type="Proteomes" id="UP001589747">
    <property type="component" value="Unassembled WGS sequence"/>
</dbReference>
<evidence type="ECO:0000256" key="1">
    <source>
        <dbReference type="SAM" id="MobiDB-lite"/>
    </source>
</evidence>
<evidence type="ECO:0000313" key="2">
    <source>
        <dbReference type="EMBL" id="MFB9329921.1"/>
    </source>
</evidence>
<name>A0ABV5KZC5_9BACL</name>
<sequence>MAEHFTVHKEITGQGQFDPPAFKSMATSQKVDELLQRNREAIVKHHEQINQANDRIRTTQAFLEAIRHAQANVRRLPGWDPPPLDRQAL</sequence>
<feature type="region of interest" description="Disordered" evidence="1">
    <location>
        <begin position="1"/>
        <end position="21"/>
    </location>
</feature>
<proteinExistence type="predicted"/>